<dbReference type="GO" id="GO:0030497">
    <property type="term" value="P:fatty acid elongation"/>
    <property type="evidence" value="ECO:0007669"/>
    <property type="project" value="TreeGrafter"/>
</dbReference>
<evidence type="ECO:0000256" key="2">
    <source>
        <dbReference type="ARBA" id="ARBA00023002"/>
    </source>
</evidence>
<proteinExistence type="inferred from homology"/>
<dbReference type="SUPFAM" id="SSF51735">
    <property type="entry name" value="NAD(P)-binding Rossmann-fold domains"/>
    <property type="match status" value="1"/>
</dbReference>
<evidence type="ECO:0000313" key="4">
    <source>
        <dbReference type="Proteomes" id="UP000240739"/>
    </source>
</evidence>
<comment type="caution">
    <text evidence="3">The sequence shown here is derived from an EMBL/GenBank/DDBJ whole genome shotgun (WGS) entry which is preliminary data.</text>
</comment>
<dbReference type="Proteomes" id="UP000240739">
    <property type="component" value="Unassembled WGS sequence"/>
</dbReference>
<dbReference type="OrthoDB" id="7064009at2"/>
<dbReference type="PRINTS" id="PR00081">
    <property type="entry name" value="GDHRDH"/>
</dbReference>
<dbReference type="PROSITE" id="PS00061">
    <property type="entry name" value="ADH_SHORT"/>
    <property type="match status" value="1"/>
</dbReference>
<dbReference type="EMBL" id="PYYB01000001">
    <property type="protein sequence ID" value="PTL59622.1"/>
    <property type="molecule type" value="Genomic_DNA"/>
</dbReference>
<sequence length="253" mass="25192">MGQLDSKVAIVTGAGQGIGKAVAEALAAEGATVVVSDINADAAQAVSSALGGGSSFAADASSEEDVQALVQHAVDTHGRLDIAVANAGIAHMAPLVGQSLADFRKVTSINLDGVFLVTRYAGPVIAGGGGGTIVNIASITSQAAAPLIGSYAASKAAVVSLTQTAAIELRDAGVRVNAICPGFIDTQLVVDRKADFEALGLPMPFDDLIAAKQGRYGTPEEVGKLAVFLAGPRSSFSSGSAYVLDGGARASVL</sequence>
<evidence type="ECO:0000313" key="3">
    <source>
        <dbReference type="EMBL" id="PTL59622.1"/>
    </source>
</evidence>
<keyword evidence="2" id="KW-0560">Oxidoreductase</keyword>
<protein>
    <submittedName>
        <fullName evidence="3">Oxidoreductase</fullName>
    </submittedName>
</protein>
<dbReference type="AlphaFoldDB" id="A0A2T4UK44"/>
<dbReference type="RefSeq" id="WP_107568265.1">
    <property type="nucleotide sequence ID" value="NZ_PYYB01000001.1"/>
</dbReference>
<name>A0A2T4UK44_9ACTN</name>
<organism evidence="3 4">
    <name type="scientific">Paraconexibacter algicola</name>
    <dbReference type="NCBI Taxonomy" id="2133960"/>
    <lineage>
        <taxon>Bacteria</taxon>
        <taxon>Bacillati</taxon>
        <taxon>Actinomycetota</taxon>
        <taxon>Thermoleophilia</taxon>
        <taxon>Solirubrobacterales</taxon>
        <taxon>Paraconexibacteraceae</taxon>
        <taxon>Paraconexibacter</taxon>
    </lineage>
</organism>
<dbReference type="PANTHER" id="PTHR42760">
    <property type="entry name" value="SHORT-CHAIN DEHYDROGENASES/REDUCTASES FAMILY MEMBER"/>
    <property type="match status" value="1"/>
</dbReference>
<dbReference type="PRINTS" id="PR00080">
    <property type="entry name" value="SDRFAMILY"/>
</dbReference>
<dbReference type="Pfam" id="PF13561">
    <property type="entry name" value="adh_short_C2"/>
    <property type="match status" value="1"/>
</dbReference>
<dbReference type="Gene3D" id="3.40.50.720">
    <property type="entry name" value="NAD(P)-binding Rossmann-like Domain"/>
    <property type="match status" value="1"/>
</dbReference>
<dbReference type="PANTHER" id="PTHR42760:SF40">
    <property type="entry name" value="3-OXOACYL-[ACYL-CARRIER-PROTEIN] REDUCTASE, CHLOROPLASTIC"/>
    <property type="match status" value="1"/>
</dbReference>
<keyword evidence="4" id="KW-1185">Reference proteome</keyword>
<dbReference type="GO" id="GO:0016616">
    <property type="term" value="F:oxidoreductase activity, acting on the CH-OH group of donors, NAD or NADP as acceptor"/>
    <property type="evidence" value="ECO:0007669"/>
    <property type="project" value="TreeGrafter"/>
</dbReference>
<dbReference type="InterPro" id="IPR036291">
    <property type="entry name" value="NAD(P)-bd_dom_sf"/>
</dbReference>
<dbReference type="InterPro" id="IPR020904">
    <property type="entry name" value="Sc_DH/Rdtase_CS"/>
</dbReference>
<dbReference type="InterPro" id="IPR002347">
    <property type="entry name" value="SDR_fam"/>
</dbReference>
<accession>A0A2T4UK44</accession>
<reference evidence="3 4" key="1">
    <citation type="submission" date="2018-03" db="EMBL/GenBank/DDBJ databases">
        <title>Aquarubrobacter algicola gen. nov., sp. nov., a novel actinobacterium isolated from shallow eutrophic lake during the end of cyanobacterial harmful algal blooms.</title>
        <authorList>
            <person name="Chun S.J."/>
        </authorList>
    </citation>
    <scope>NUCLEOTIDE SEQUENCE [LARGE SCALE GENOMIC DNA]</scope>
    <source>
        <strain evidence="3 4">Seoho-28</strain>
    </source>
</reference>
<comment type="similarity">
    <text evidence="1">Belongs to the short-chain dehydrogenases/reductases (SDR) family.</text>
</comment>
<dbReference type="FunFam" id="3.40.50.720:FF:000084">
    <property type="entry name" value="Short-chain dehydrogenase reductase"/>
    <property type="match status" value="1"/>
</dbReference>
<evidence type="ECO:0000256" key="1">
    <source>
        <dbReference type="ARBA" id="ARBA00006484"/>
    </source>
</evidence>
<gene>
    <name evidence="3" type="ORF">C7Y72_08150</name>
</gene>